<name>A0AAV7UK74_PLEWA</name>
<organism evidence="2 3">
    <name type="scientific">Pleurodeles waltl</name>
    <name type="common">Iberian ribbed newt</name>
    <dbReference type="NCBI Taxonomy" id="8319"/>
    <lineage>
        <taxon>Eukaryota</taxon>
        <taxon>Metazoa</taxon>
        <taxon>Chordata</taxon>
        <taxon>Craniata</taxon>
        <taxon>Vertebrata</taxon>
        <taxon>Euteleostomi</taxon>
        <taxon>Amphibia</taxon>
        <taxon>Batrachia</taxon>
        <taxon>Caudata</taxon>
        <taxon>Salamandroidea</taxon>
        <taxon>Salamandridae</taxon>
        <taxon>Pleurodelinae</taxon>
        <taxon>Pleurodeles</taxon>
    </lineage>
</organism>
<accession>A0AAV7UK74</accession>
<evidence type="ECO:0000256" key="1">
    <source>
        <dbReference type="SAM" id="MobiDB-lite"/>
    </source>
</evidence>
<reference evidence="2" key="1">
    <citation type="journal article" date="2022" name="bioRxiv">
        <title>Sequencing and chromosome-scale assembly of the giantPleurodeles waltlgenome.</title>
        <authorList>
            <person name="Brown T."/>
            <person name="Elewa A."/>
            <person name="Iarovenko S."/>
            <person name="Subramanian E."/>
            <person name="Araus A.J."/>
            <person name="Petzold A."/>
            <person name="Susuki M."/>
            <person name="Suzuki K.-i.T."/>
            <person name="Hayashi T."/>
            <person name="Toyoda A."/>
            <person name="Oliveira C."/>
            <person name="Osipova E."/>
            <person name="Leigh N.D."/>
            <person name="Simon A."/>
            <person name="Yun M.H."/>
        </authorList>
    </citation>
    <scope>NUCLEOTIDE SEQUENCE</scope>
    <source>
        <strain evidence="2">20211129_DDA</strain>
        <tissue evidence="2">Liver</tissue>
    </source>
</reference>
<evidence type="ECO:0000313" key="2">
    <source>
        <dbReference type="EMBL" id="KAJ1188063.1"/>
    </source>
</evidence>
<proteinExistence type="predicted"/>
<feature type="region of interest" description="Disordered" evidence="1">
    <location>
        <begin position="1"/>
        <end position="48"/>
    </location>
</feature>
<keyword evidence="3" id="KW-1185">Reference proteome</keyword>
<dbReference type="Proteomes" id="UP001066276">
    <property type="component" value="Chromosome 3_1"/>
</dbReference>
<evidence type="ECO:0000313" key="3">
    <source>
        <dbReference type="Proteomes" id="UP001066276"/>
    </source>
</evidence>
<sequence length="123" mass="13512">MGSYEGRRPEGRQMLLVAPSGGGMPQSSGRVWPGPACHAGTKSGRRRKRSLQRLTLTWVTAGQLTVRVVRKVVLRPPECSWCGGEPLPYPFPQVATRESPGRKLPPLRAEHETGGAWDPDLCR</sequence>
<dbReference type="EMBL" id="JANPWB010000005">
    <property type="protein sequence ID" value="KAJ1188063.1"/>
    <property type="molecule type" value="Genomic_DNA"/>
</dbReference>
<protein>
    <submittedName>
        <fullName evidence="2">Uncharacterized protein</fullName>
    </submittedName>
</protein>
<comment type="caution">
    <text evidence="2">The sequence shown here is derived from an EMBL/GenBank/DDBJ whole genome shotgun (WGS) entry which is preliminary data.</text>
</comment>
<feature type="region of interest" description="Disordered" evidence="1">
    <location>
        <begin position="93"/>
        <end position="123"/>
    </location>
</feature>
<gene>
    <name evidence="2" type="ORF">NDU88_004828</name>
</gene>
<dbReference type="AlphaFoldDB" id="A0AAV7UK74"/>
<feature type="compositionally biased region" description="Basic and acidic residues" evidence="1">
    <location>
        <begin position="1"/>
        <end position="11"/>
    </location>
</feature>